<keyword evidence="2" id="KW-1185">Reference proteome</keyword>
<evidence type="ECO:0000313" key="1">
    <source>
        <dbReference type="EMBL" id="ORY11421.1"/>
    </source>
</evidence>
<protein>
    <submittedName>
        <fullName evidence="1">Uncharacterized protein</fullName>
    </submittedName>
</protein>
<dbReference type="Proteomes" id="UP000193144">
    <property type="component" value="Unassembled WGS sequence"/>
</dbReference>
<dbReference type="AlphaFoldDB" id="A0A1Y1ZMF2"/>
<reference evidence="1 2" key="1">
    <citation type="submission" date="2016-07" db="EMBL/GenBank/DDBJ databases">
        <title>Pervasive Adenine N6-methylation of Active Genes in Fungi.</title>
        <authorList>
            <consortium name="DOE Joint Genome Institute"/>
            <person name="Mondo S.J."/>
            <person name="Dannebaum R.O."/>
            <person name="Kuo R.C."/>
            <person name="Labutti K."/>
            <person name="Haridas S."/>
            <person name="Kuo A."/>
            <person name="Salamov A."/>
            <person name="Ahrendt S.R."/>
            <person name="Lipzen A."/>
            <person name="Sullivan W."/>
            <person name="Andreopoulos W.B."/>
            <person name="Clum A."/>
            <person name="Lindquist E."/>
            <person name="Daum C."/>
            <person name="Ramamoorthy G.K."/>
            <person name="Gryganskyi A."/>
            <person name="Culley D."/>
            <person name="Magnuson J.K."/>
            <person name="James T.Y."/>
            <person name="O'Malley M.A."/>
            <person name="Stajich J.E."/>
            <person name="Spatafora J.W."/>
            <person name="Visel A."/>
            <person name="Grigoriev I.V."/>
        </authorList>
    </citation>
    <scope>NUCLEOTIDE SEQUENCE [LARGE SCALE GENOMIC DNA]</scope>
    <source>
        <strain evidence="1 2">CBS 115471</strain>
    </source>
</reference>
<organism evidence="1 2">
    <name type="scientific">Clohesyomyces aquaticus</name>
    <dbReference type="NCBI Taxonomy" id="1231657"/>
    <lineage>
        <taxon>Eukaryota</taxon>
        <taxon>Fungi</taxon>
        <taxon>Dikarya</taxon>
        <taxon>Ascomycota</taxon>
        <taxon>Pezizomycotina</taxon>
        <taxon>Dothideomycetes</taxon>
        <taxon>Pleosporomycetidae</taxon>
        <taxon>Pleosporales</taxon>
        <taxon>Lindgomycetaceae</taxon>
        <taxon>Clohesyomyces</taxon>
    </lineage>
</organism>
<gene>
    <name evidence="1" type="ORF">BCR34DRAFT_326301</name>
</gene>
<comment type="caution">
    <text evidence="1">The sequence shown here is derived from an EMBL/GenBank/DDBJ whole genome shotgun (WGS) entry which is preliminary data.</text>
</comment>
<name>A0A1Y1ZMF2_9PLEO</name>
<evidence type="ECO:0000313" key="2">
    <source>
        <dbReference type="Proteomes" id="UP000193144"/>
    </source>
</evidence>
<sequence>MRSFGHEYSQRHLRGAYTSVDTFVGLGRCRRHRCCPSPRRVAFDSQHKLAMRLFSRNISGFSKVCRLSVPWLTRFLHLDFHFVCPSLSARRHRFLVLKSGILHLLLSASLLICRLRPFVRHWSSFLGHIQALSVCIHCSSSTRLPRLSLFPVHSLIIIFLFRSTLHQSLLFRSYLIISRCQISLLIANSVSFSPASHSSSSSFSFLRRFISISSFVLFSSAS</sequence>
<accession>A0A1Y1ZMF2</accession>
<dbReference type="EMBL" id="MCFA01000061">
    <property type="protein sequence ID" value="ORY11421.1"/>
    <property type="molecule type" value="Genomic_DNA"/>
</dbReference>
<proteinExistence type="predicted"/>